<dbReference type="NCBIfam" id="TIGR02937">
    <property type="entry name" value="sigma70-ECF"/>
    <property type="match status" value="1"/>
</dbReference>
<comment type="similarity">
    <text evidence="1">Belongs to the sigma-70 factor family. ECF subfamily.</text>
</comment>
<dbReference type="PANTHER" id="PTHR43133:SF8">
    <property type="entry name" value="RNA POLYMERASE SIGMA FACTOR HI_1459-RELATED"/>
    <property type="match status" value="1"/>
</dbReference>
<feature type="domain" description="RNA polymerase sigma-70 region 2" evidence="6">
    <location>
        <begin position="2"/>
        <end position="50"/>
    </location>
</feature>
<evidence type="ECO:0000259" key="7">
    <source>
        <dbReference type="Pfam" id="PF08281"/>
    </source>
</evidence>
<dbReference type="SUPFAM" id="SSF88946">
    <property type="entry name" value="Sigma2 domain of RNA polymerase sigma factors"/>
    <property type="match status" value="1"/>
</dbReference>
<dbReference type="Pfam" id="PF04542">
    <property type="entry name" value="Sigma70_r2"/>
    <property type="match status" value="1"/>
</dbReference>
<evidence type="ECO:0000313" key="8">
    <source>
        <dbReference type="EMBL" id="GAB1251422.1"/>
    </source>
</evidence>
<evidence type="ECO:0000256" key="4">
    <source>
        <dbReference type="ARBA" id="ARBA00023125"/>
    </source>
</evidence>
<dbReference type="InterPro" id="IPR014284">
    <property type="entry name" value="RNA_pol_sigma-70_dom"/>
</dbReference>
<evidence type="ECO:0000256" key="5">
    <source>
        <dbReference type="ARBA" id="ARBA00023163"/>
    </source>
</evidence>
<dbReference type="InterPro" id="IPR007627">
    <property type="entry name" value="RNA_pol_sigma70_r2"/>
</dbReference>
<dbReference type="InterPro" id="IPR013325">
    <property type="entry name" value="RNA_pol_sigma_r2"/>
</dbReference>
<dbReference type="Pfam" id="PF08281">
    <property type="entry name" value="Sigma70_r4_2"/>
    <property type="match status" value="1"/>
</dbReference>
<feature type="domain" description="RNA polymerase sigma factor 70 region 4 type 2" evidence="7">
    <location>
        <begin position="93"/>
        <end position="135"/>
    </location>
</feature>
<dbReference type="InterPro" id="IPR036388">
    <property type="entry name" value="WH-like_DNA-bd_sf"/>
</dbReference>
<evidence type="ECO:0000313" key="9">
    <source>
        <dbReference type="Proteomes" id="UP001628220"/>
    </source>
</evidence>
<reference evidence="8 9" key="1">
    <citation type="journal article" date="2025" name="Int. J. Syst. Evol. Microbiol.">
        <title>Desulfovibrio falkowii sp. nov., Porphyromonas miyakawae sp. nov., Mediterraneibacter flintii sp. nov. and Owariibacterium komagatae gen. nov., sp. nov., isolated from human faeces.</title>
        <authorList>
            <person name="Hamaguchi T."/>
            <person name="Ohara M."/>
            <person name="Hisatomi A."/>
            <person name="Sekiguchi K."/>
            <person name="Takeda J.I."/>
            <person name="Ueyama J."/>
            <person name="Ito M."/>
            <person name="Nishiwaki H."/>
            <person name="Ogi T."/>
            <person name="Hirayama M."/>
            <person name="Ohkuma M."/>
            <person name="Sakamoto M."/>
            <person name="Ohno K."/>
        </authorList>
    </citation>
    <scope>NUCLEOTIDE SEQUENCE [LARGE SCALE GENOMIC DNA]</scope>
    <source>
        <strain evidence="8 9">13CB11C</strain>
    </source>
</reference>
<accession>A0ABQ0E123</accession>
<keyword evidence="2" id="KW-0805">Transcription regulation</keyword>
<dbReference type="InterPro" id="IPR013249">
    <property type="entry name" value="RNA_pol_sigma70_r4_t2"/>
</dbReference>
<gene>
    <name evidence="8" type="ORF">Tsumi_05260</name>
</gene>
<evidence type="ECO:0000256" key="3">
    <source>
        <dbReference type="ARBA" id="ARBA00023082"/>
    </source>
</evidence>
<dbReference type="InterPro" id="IPR013324">
    <property type="entry name" value="RNA_pol_sigma_r3/r4-like"/>
</dbReference>
<dbReference type="PANTHER" id="PTHR43133">
    <property type="entry name" value="RNA POLYMERASE ECF-TYPE SIGMA FACTO"/>
    <property type="match status" value="1"/>
</dbReference>
<keyword evidence="3" id="KW-0731">Sigma factor</keyword>
<proteinExistence type="inferred from homology"/>
<evidence type="ECO:0000256" key="2">
    <source>
        <dbReference type="ARBA" id="ARBA00023015"/>
    </source>
</evidence>
<dbReference type="Gene3D" id="1.10.1740.10">
    <property type="match status" value="1"/>
</dbReference>
<evidence type="ECO:0000256" key="1">
    <source>
        <dbReference type="ARBA" id="ARBA00010641"/>
    </source>
</evidence>
<keyword evidence="9" id="KW-1185">Reference proteome</keyword>
<dbReference type="Proteomes" id="UP001628220">
    <property type="component" value="Unassembled WGS sequence"/>
</dbReference>
<dbReference type="EMBL" id="BAAFSF010000001">
    <property type="protein sequence ID" value="GAB1251422.1"/>
    <property type="molecule type" value="Genomic_DNA"/>
</dbReference>
<organism evidence="8 9">
    <name type="scientific">Porphyromonas miyakawae</name>
    <dbReference type="NCBI Taxonomy" id="3137470"/>
    <lineage>
        <taxon>Bacteria</taxon>
        <taxon>Pseudomonadati</taxon>
        <taxon>Bacteroidota</taxon>
        <taxon>Bacteroidia</taxon>
        <taxon>Bacteroidales</taxon>
        <taxon>Porphyromonadaceae</taxon>
        <taxon>Porphyromonas</taxon>
    </lineage>
</organism>
<evidence type="ECO:0000259" key="6">
    <source>
        <dbReference type="Pfam" id="PF04542"/>
    </source>
</evidence>
<dbReference type="InterPro" id="IPR039425">
    <property type="entry name" value="RNA_pol_sigma-70-like"/>
</dbReference>
<dbReference type="Gene3D" id="1.10.10.10">
    <property type="entry name" value="Winged helix-like DNA-binding domain superfamily/Winged helix DNA-binding domain"/>
    <property type="match status" value="1"/>
</dbReference>
<name>A0ABQ0E123_9PORP</name>
<sequence>MLKNDSGAEDMVQDIYLKLWEERERLDEVRSPKAYAIRVARNHCLDKLKSPASQLKSDLDSTQVEVLADAWSDPHEQLVAQEKEEKLKKWASGLKEPQRSIFRMRQYEMLSNQETADRLGLEESTVRSALSRLRKEARSLLLDETNKEKENKR</sequence>
<keyword evidence="4" id="KW-0238">DNA-binding</keyword>
<dbReference type="SUPFAM" id="SSF88659">
    <property type="entry name" value="Sigma3 and sigma4 domains of RNA polymerase sigma factors"/>
    <property type="match status" value="1"/>
</dbReference>
<keyword evidence="5" id="KW-0804">Transcription</keyword>
<comment type="caution">
    <text evidence="8">The sequence shown here is derived from an EMBL/GenBank/DDBJ whole genome shotgun (WGS) entry which is preliminary data.</text>
</comment>
<protein>
    <submittedName>
        <fullName evidence="8">RNA polymerase sigma factor</fullName>
    </submittedName>
</protein>